<dbReference type="InterPro" id="IPR023996">
    <property type="entry name" value="TonB-dep_OMP_SusC/RagA"/>
</dbReference>
<dbReference type="Pfam" id="PF13715">
    <property type="entry name" value="CarbopepD_reg_2"/>
    <property type="match status" value="1"/>
</dbReference>
<dbReference type="InterPro" id="IPR012910">
    <property type="entry name" value="Plug_dom"/>
</dbReference>
<comment type="subcellular location">
    <subcellularLocation>
        <location evidence="1 8">Cell outer membrane</location>
        <topology evidence="1 8">Multi-pass membrane protein</topology>
    </subcellularLocation>
</comment>
<evidence type="ECO:0000256" key="10">
    <source>
        <dbReference type="SAM" id="SignalP"/>
    </source>
</evidence>
<accession>E7RMK0</accession>
<evidence type="ECO:0000256" key="6">
    <source>
        <dbReference type="ARBA" id="ARBA00023136"/>
    </source>
</evidence>
<feature type="signal peptide" evidence="10">
    <location>
        <begin position="1"/>
        <end position="30"/>
    </location>
</feature>
<comment type="caution">
    <text evidence="13">The sequence shown here is derived from an EMBL/GenBank/DDBJ whole genome shotgun (WGS) entry which is preliminary data.</text>
</comment>
<keyword evidence="2 8" id="KW-0813">Transport</keyword>
<evidence type="ECO:0000256" key="2">
    <source>
        <dbReference type="ARBA" id="ARBA00022448"/>
    </source>
</evidence>
<evidence type="ECO:0000313" key="14">
    <source>
        <dbReference type="Proteomes" id="UP000005580"/>
    </source>
</evidence>
<dbReference type="GO" id="GO:0009279">
    <property type="term" value="C:cell outer membrane"/>
    <property type="evidence" value="ECO:0007669"/>
    <property type="project" value="UniProtKB-SubCell"/>
</dbReference>
<dbReference type="Gene3D" id="2.40.170.20">
    <property type="entry name" value="TonB-dependent receptor, beta-barrel domain"/>
    <property type="match status" value="1"/>
</dbReference>
<dbReference type="InterPro" id="IPR039426">
    <property type="entry name" value="TonB-dep_rcpt-like"/>
</dbReference>
<keyword evidence="10" id="KW-0732">Signal</keyword>
<organism evidence="13 14">
    <name type="scientific">Hoylesella oralis ATCC 33269</name>
    <dbReference type="NCBI Taxonomy" id="873533"/>
    <lineage>
        <taxon>Bacteria</taxon>
        <taxon>Pseudomonadati</taxon>
        <taxon>Bacteroidota</taxon>
        <taxon>Bacteroidia</taxon>
        <taxon>Bacteroidales</taxon>
        <taxon>Prevotellaceae</taxon>
        <taxon>Hoylesella</taxon>
    </lineage>
</organism>
<evidence type="ECO:0000256" key="9">
    <source>
        <dbReference type="RuleBase" id="RU003357"/>
    </source>
</evidence>
<name>E7RMK0_9BACT</name>
<dbReference type="NCBIfam" id="TIGR04056">
    <property type="entry name" value="OMP_RagA_SusC"/>
    <property type="match status" value="1"/>
</dbReference>
<keyword evidence="4 8" id="KW-0812">Transmembrane</keyword>
<keyword evidence="7 8" id="KW-0998">Cell outer membrane</keyword>
<dbReference type="Proteomes" id="UP000005580">
    <property type="component" value="Unassembled WGS sequence"/>
</dbReference>
<evidence type="ECO:0000256" key="8">
    <source>
        <dbReference type="PROSITE-ProRule" id="PRU01360"/>
    </source>
</evidence>
<dbReference type="InterPro" id="IPR000531">
    <property type="entry name" value="Beta-barrel_TonB"/>
</dbReference>
<dbReference type="AlphaFoldDB" id="E7RMK0"/>
<gene>
    <name evidence="13" type="ORF">HMPREF0663_10350</name>
</gene>
<sequence>MYNFKKSLMKKRLVLIGALFLSSGVTGSLAYMHASPSPQIVNESKSTIDVTGTVVDEQGEPLVGVSVMEVGSNRGSATNIDGKFSFKAASDAKLKITFLGYKTVTVKAKENLQIVLQNDNALLDEVVVVGYGQQKKVNLTGAVANVDLDKILASRPEQDVTKALQGAVPGLTILNTSGDIDGTPSISIRGLGTLSNSQNSSPLIVVDGVPVDNLSMINGNDIATISVLKDAASSAIYGSRAAFGVILVTTKQAKKSDRVSIKYDARFAWDCSTYLPDYPDVPTQLQAAISAKARAGSGSVELFGMYFDQLLPYAKKWQEQNGGKKGYSVMRPYQSDSDVGDYAFINGQPFYYADYDIRKIWYNNAAPSQSHNISLSGASGNTTFYASFGYDSKEDVMKFNPGQRNRYNALLNIKTDVTDWLAIGARFNFTSRHMSRPDTWNNIYQYLWRWGSFFIPSGIMRTADGTEYDYRVIAIQKQAARKITVHDRLSMSAYAKANITKDLTLNVDYTFDIDNYNYKSSDHSVYGMNWTGTAPTYIVQKSETSVTRWNTKNNRWTANAYINYAHTWKDAHNLNVMVGINGENYKSDNFSAMRTQLYDENYPELNLAYGDMTKAAIDSETGDRASAGYFGRINYDYKGIYLLELNGRYDGSSRFPEGDRWAFFPSISAGYRFTEEPYWKDLHQYVSNGKLRLSYGEIGNEAVGDWMFVSTISPIATDKLYWLNGSGTKVNQFGMPDWVSPTLTWERIHSFDIGLDLGFLNDELTLTADWYQRTTKDMLAPGTALPPSVGANAPYSNAGELRSRGWEISLNWRKQINKDLGLYANFSIGDSKVKVTKWNNTSKVIGHTGGIVTDANAKTYAYAGENWGDIWGFETERYFTENDFDGKNADGSWKYKAGVADQTGIQTDNFVYGPGDIKFKDLNGDGVINGGKGTADDHGDLKVIGNTLPRYEYSFHVGGTYKGFDLDLFFQGVGKRDMWTRSSFAFPEMRSADLAIYSHQTSYNVYDPDNNIVNISESNAFPCLYPGNEGAGNVSGLAAIGGCHNYYPQTKYLVDMSYLRLKNITLGYTMPTWLTKKVYIQKLRIYGSVDNLCLLHKGSGDLPVDPEVNTGQGSLSYGTWGRTYPITRSWSVGLQVTF</sequence>
<reference evidence="13" key="1">
    <citation type="submission" date="2011-01" db="EMBL/GenBank/DDBJ databases">
        <authorList>
            <person name="Muzny D."/>
            <person name="Qin X."/>
            <person name="Buhay C."/>
            <person name="Dugan-Rocha S."/>
            <person name="Ding Y."/>
            <person name="Chen G."/>
            <person name="Hawes A."/>
            <person name="Holder M."/>
            <person name="Jhangiani S."/>
            <person name="Johnson A."/>
            <person name="Khan Z."/>
            <person name="Li Z."/>
            <person name="Liu W."/>
            <person name="Liu X."/>
            <person name="Perez L."/>
            <person name="Shen H."/>
            <person name="Wang Q."/>
            <person name="Watt J."/>
            <person name="Xi L."/>
            <person name="Xin Y."/>
            <person name="Zhou J."/>
            <person name="Deng J."/>
            <person name="Jiang H."/>
            <person name="Liu Y."/>
            <person name="Qu J."/>
            <person name="Song X.-Z."/>
            <person name="Zhang L."/>
            <person name="Villasana D."/>
            <person name="Johnson A."/>
            <person name="Liu J."/>
            <person name="Liyanage D."/>
            <person name="Lorensuhewa L."/>
            <person name="Robinson T."/>
            <person name="Song A."/>
            <person name="Song B.-B."/>
            <person name="Dinh H."/>
            <person name="Thornton R."/>
            <person name="Coyle M."/>
            <person name="Francisco L."/>
            <person name="Jackson L."/>
            <person name="Javaid M."/>
            <person name="Korchina V."/>
            <person name="Kovar C."/>
            <person name="Mata R."/>
            <person name="Mathew T."/>
            <person name="Ngo R."/>
            <person name="Nguyen L."/>
            <person name="Nguyen N."/>
            <person name="Okwuonu G."/>
            <person name="Ongeri F."/>
            <person name="Pham C."/>
            <person name="Simmons D."/>
            <person name="Wilczek-Boney K."/>
            <person name="Hale W."/>
            <person name="Jakkamsetti A."/>
            <person name="Pham P."/>
            <person name="Ruth R."/>
            <person name="San Lucas F."/>
            <person name="Warren J."/>
            <person name="Zhang J."/>
            <person name="Zhao Z."/>
            <person name="Zhou C."/>
            <person name="Zhu D."/>
            <person name="Lee S."/>
            <person name="Bess C."/>
            <person name="Blankenburg K."/>
            <person name="Forbes L."/>
            <person name="Fu Q."/>
            <person name="Gubbala S."/>
            <person name="Hirani K."/>
            <person name="Jayaseelan J.C."/>
            <person name="Lara F."/>
            <person name="Munidasa M."/>
            <person name="Palculict T."/>
            <person name="Patil S."/>
            <person name="Pu L.-L."/>
            <person name="Saada N."/>
            <person name="Tang L."/>
            <person name="Weissenberger G."/>
            <person name="Zhu Y."/>
            <person name="Hemphill L."/>
            <person name="Shang Y."/>
            <person name="Youmans B."/>
            <person name="Ayvaz T."/>
            <person name="Ross M."/>
            <person name="Santibanez J."/>
            <person name="Aqrawi P."/>
            <person name="Gross S."/>
            <person name="Joshi V."/>
            <person name="Fowler G."/>
            <person name="Nazareth L."/>
            <person name="Reid J."/>
            <person name="Worley K."/>
            <person name="Petrosino J."/>
            <person name="Highlander S."/>
            <person name="Gibbs R."/>
        </authorList>
    </citation>
    <scope>NUCLEOTIDE SEQUENCE [LARGE SCALE GENOMIC DNA]</scope>
    <source>
        <strain evidence="13">ATCC 33269</strain>
    </source>
</reference>
<dbReference type="Pfam" id="PF00593">
    <property type="entry name" value="TonB_dep_Rec_b-barrel"/>
    <property type="match status" value="1"/>
</dbReference>
<evidence type="ECO:0000259" key="12">
    <source>
        <dbReference type="Pfam" id="PF07715"/>
    </source>
</evidence>
<keyword evidence="5 9" id="KW-0798">TonB box</keyword>
<proteinExistence type="inferred from homology"/>
<keyword evidence="14" id="KW-1185">Reference proteome</keyword>
<dbReference type="PROSITE" id="PS52016">
    <property type="entry name" value="TONB_DEPENDENT_REC_3"/>
    <property type="match status" value="1"/>
</dbReference>
<evidence type="ECO:0000256" key="5">
    <source>
        <dbReference type="ARBA" id="ARBA00023077"/>
    </source>
</evidence>
<feature type="domain" description="TonB-dependent receptor plug" evidence="12">
    <location>
        <begin position="136"/>
        <end position="245"/>
    </location>
</feature>
<dbReference type="EMBL" id="AEPE02000002">
    <property type="protein sequence ID" value="EFZ37981.1"/>
    <property type="molecule type" value="Genomic_DNA"/>
</dbReference>
<feature type="chain" id="PRO_5003223839" evidence="10">
    <location>
        <begin position="31"/>
        <end position="1138"/>
    </location>
</feature>
<protein>
    <submittedName>
        <fullName evidence="13">TonB-linked outer membrane protein, SusC/RagA family</fullName>
    </submittedName>
</protein>
<dbReference type="STRING" id="28134.SAMN05444288_0511"/>
<dbReference type="Gene3D" id="2.170.130.10">
    <property type="entry name" value="TonB-dependent receptor, plug domain"/>
    <property type="match status" value="1"/>
</dbReference>
<dbReference type="NCBIfam" id="TIGR04057">
    <property type="entry name" value="SusC_RagA_signa"/>
    <property type="match status" value="1"/>
</dbReference>
<evidence type="ECO:0000313" key="13">
    <source>
        <dbReference type="EMBL" id="EFZ37981.1"/>
    </source>
</evidence>
<dbReference type="InterPro" id="IPR008969">
    <property type="entry name" value="CarboxyPept-like_regulatory"/>
</dbReference>
<evidence type="ECO:0000256" key="1">
    <source>
        <dbReference type="ARBA" id="ARBA00004571"/>
    </source>
</evidence>
<comment type="similarity">
    <text evidence="8 9">Belongs to the TonB-dependent receptor family.</text>
</comment>
<keyword evidence="3 8" id="KW-1134">Transmembrane beta strand</keyword>
<dbReference type="HOGENOM" id="CLU_004317_1_1_10"/>
<dbReference type="InterPro" id="IPR037066">
    <property type="entry name" value="Plug_dom_sf"/>
</dbReference>
<feature type="domain" description="TonB-dependent receptor-like beta-barrel" evidence="11">
    <location>
        <begin position="500"/>
        <end position="893"/>
    </location>
</feature>
<dbReference type="SUPFAM" id="SSF49464">
    <property type="entry name" value="Carboxypeptidase regulatory domain-like"/>
    <property type="match status" value="1"/>
</dbReference>
<dbReference type="InterPro" id="IPR036942">
    <property type="entry name" value="Beta-barrel_TonB_sf"/>
</dbReference>
<evidence type="ECO:0000259" key="11">
    <source>
        <dbReference type="Pfam" id="PF00593"/>
    </source>
</evidence>
<evidence type="ECO:0000256" key="7">
    <source>
        <dbReference type="ARBA" id="ARBA00023237"/>
    </source>
</evidence>
<dbReference type="SUPFAM" id="SSF56935">
    <property type="entry name" value="Porins"/>
    <property type="match status" value="1"/>
</dbReference>
<evidence type="ECO:0000256" key="3">
    <source>
        <dbReference type="ARBA" id="ARBA00022452"/>
    </source>
</evidence>
<evidence type="ECO:0000256" key="4">
    <source>
        <dbReference type="ARBA" id="ARBA00022692"/>
    </source>
</evidence>
<dbReference type="eggNOG" id="COG4771">
    <property type="taxonomic scope" value="Bacteria"/>
</dbReference>
<keyword evidence="6 8" id="KW-0472">Membrane</keyword>
<dbReference type="Pfam" id="PF07715">
    <property type="entry name" value="Plug"/>
    <property type="match status" value="1"/>
</dbReference>
<dbReference type="InterPro" id="IPR023997">
    <property type="entry name" value="TonB-dep_OMP_SusC/RagA_CS"/>
</dbReference>